<evidence type="ECO:0000256" key="3">
    <source>
        <dbReference type="ARBA" id="ARBA00022737"/>
    </source>
</evidence>
<comment type="similarity">
    <text evidence="5">Belongs to the Rap family.</text>
</comment>
<evidence type="ECO:0000313" key="8">
    <source>
        <dbReference type="Proteomes" id="UP000654345"/>
    </source>
</evidence>
<dbReference type="SUPFAM" id="SSF48452">
    <property type="entry name" value="TPR-like"/>
    <property type="match status" value="1"/>
</dbReference>
<comment type="subcellular location">
    <subcellularLocation>
        <location evidence="1">Cytoplasm</location>
    </subcellularLocation>
</comment>
<evidence type="ECO:0000256" key="1">
    <source>
        <dbReference type="ARBA" id="ARBA00004496"/>
    </source>
</evidence>
<dbReference type="InterPro" id="IPR051476">
    <property type="entry name" value="Bac_ResReg_Asp_Phosphatase"/>
</dbReference>
<feature type="repeat" description="TPR" evidence="6">
    <location>
        <begin position="148"/>
        <end position="181"/>
    </location>
</feature>
<dbReference type="PANTHER" id="PTHR46630">
    <property type="entry name" value="TETRATRICOPEPTIDE REPEAT PROTEIN 29"/>
    <property type="match status" value="1"/>
</dbReference>
<dbReference type="Proteomes" id="UP000654345">
    <property type="component" value="Unassembled WGS sequence"/>
</dbReference>
<dbReference type="InterPro" id="IPR019734">
    <property type="entry name" value="TPR_rpt"/>
</dbReference>
<evidence type="ECO:0008006" key="9">
    <source>
        <dbReference type="Google" id="ProtNLM"/>
    </source>
</evidence>
<accession>A0ABQ3V2Y7</accession>
<sequence>MSLSTEAISERYATSLQATSEIANAYSFQGRLDEALRLFQAGEQWLSLQEVSPEHKLSFLLKYGQFVIHYYFLTNSEEERMHSLAQQAWQLAEAKQDASGIATALYLIGQTLYYHNLQTGESDYLEARSYFEQSSTLYERLNDSYNLAESLFYTGLTYERQHQDAQAQEYYQRALQLAESSSNAWGASEATRHLAGLYMSIDLDQSLNYALKSLALREEIGFKRGLPSAQLLVSDVYVERGNLEQALEYCQQAKQLAREMKLQNYLVYAQVTHGDIAYKQGKRDEARTHFEKAASLAHQLNIAFAIATVNEKLEMLERA</sequence>
<dbReference type="RefSeq" id="WP_201375711.1">
    <property type="nucleotide sequence ID" value="NZ_BNJG01000003.1"/>
</dbReference>
<dbReference type="InterPro" id="IPR011990">
    <property type="entry name" value="TPR-like_helical_dom_sf"/>
</dbReference>
<dbReference type="PROSITE" id="PS50005">
    <property type="entry name" value="TPR"/>
    <property type="match status" value="1"/>
</dbReference>
<dbReference type="EMBL" id="BNJG01000003">
    <property type="protein sequence ID" value="GHO59534.1"/>
    <property type="molecule type" value="Genomic_DNA"/>
</dbReference>
<keyword evidence="2" id="KW-0963">Cytoplasm</keyword>
<evidence type="ECO:0000256" key="6">
    <source>
        <dbReference type="PROSITE-ProRule" id="PRU00339"/>
    </source>
</evidence>
<name>A0ABQ3V2Y7_9CHLR</name>
<keyword evidence="4 6" id="KW-0802">TPR repeat</keyword>
<evidence type="ECO:0000313" key="7">
    <source>
        <dbReference type="EMBL" id="GHO59534.1"/>
    </source>
</evidence>
<dbReference type="Pfam" id="PF13424">
    <property type="entry name" value="TPR_12"/>
    <property type="match status" value="2"/>
</dbReference>
<evidence type="ECO:0000256" key="5">
    <source>
        <dbReference type="ARBA" id="ARBA00038253"/>
    </source>
</evidence>
<organism evidence="7 8">
    <name type="scientific">Ktedonobacter robiniae</name>
    <dbReference type="NCBI Taxonomy" id="2778365"/>
    <lineage>
        <taxon>Bacteria</taxon>
        <taxon>Bacillati</taxon>
        <taxon>Chloroflexota</taxon>
        <taxon>Ktedonobacteria</taxon>
        <taxon>Ktedonobacterales</taxon>
        <taxon>Ktedonobacteraceae</taxon>
        <taxon>Ktedonobacter</taxon>
    </lineage>
</organism>
<comment type="caution">
    <text evidence="7">The sequence shown here is derived from an EMBL/GenBank/DDBJ whole genome shotgun (WGS) entry which is preliminary data.</text>
</comment>
<dbReference type="InterPro" id="IPR011717">
    <property type="entry name" value="TPR-4"/>
</dbReference>
<gene>
    <name evidence="7" type="ORF">KSB_80090</name>
</gene>
<dbReference type="SMART" id="SM00028">
    <property type="entry name" value="TPR"/>
    <property type="match status" value="3"/>
</dbReference>
<evidence type="ECO:0000256" key="2">
    <source>
        <dbReference type="ARBA" id="ARBA00022490"/>
    </source>
</evidence>
<keyword evidence="8" id="KW-1185">Reference proteome</keyword>
<dbReference type="PANTHER" id="PTHR46630:SF1">
    <property type="entry name" value="TETRATRICOPEPTIDE REPEAT PROTEIN 29"/>
    <property type="match status" value="1"/>
</dbReference>
<dbReference type="Gene3D" id="1.25.40.10">
    <property type="entry name" value="Tetratricopeptide repeat domain"/>
    <property type="match status" value="2"/>
</dbReference>
<dbReference type="Pfam" id="PF07721">
    <property type="entry name" value="TPR_4"/>
    <property type="match status" value="1"/>
</dbReference>
<proteinExistence type="inferred from homology"/>
<keyword evidence="3" id="KW-0677">Repeat</keyword>
<evidence type="ECO:0000256" key="4">
    <source>
        <dbReference type="ARBA" id="ARBA00022803"/>
    </source>
</evidence>
<reference evidence="7 8" key="1">
    <citation type="journal article" date="2021" name="Int. J. Syst. Evol. Microbiol.">
        <title>Reticulibacter mediterranei gen. nov., sp. nov., within the new family Reticulibacteraceae fam. nov., and Ktedonospora formicarum gen. nov., sp. nov., Ktedonobacter robiniae sp. nov., Dictyobacter formicarum sp. nov. and Dictyobacter arantiisoli sp. nov., belonging to the class Ktedonobacteria.</title>
        <authorList>
            <person name="Yabe S."/>
            <person name="Zheng Y."/>
            <person name="Wang C.M."/>
            <person name="Sakai Y."/>
            <person name="Abe K."/>
            <person name="Yokota A."/>
            <person name="Donadio S."/>
            <person name="Cavaletti L."/>
            <person name="Monciardini P."/>
        </authorList>
    </citation>
    <scope>NUCLEOTIDE SEQUENCE [LARGE SCALE GENOMIC DNA]</scope>
    <source>
        <strain evidence="7 8">SOSP1-30</strain>
    </source>
</reference>
<protein>
    <recommendedName>
        <fullName evidence="9">MalT-like TPR region domain-containing protein</fullName>
    </recommendedName>
</protein>